<evidence type="ECO:0000256" key="1">
    <source>
        <dbReference type="ARBA" id="ARBA00004141"/>
    </source>
</evidence>
<dbReference type="eggNOG" id="ENOG502SW1H">
    <property type="taxonomic scope" value="Eukaryota"/>
</dbReference>
<evidence type="ECO:0000256" key="4">
    <source>
        <dbReference type="ARBA" id="ARBA00022989"/>
    </source>
</evidence>
<keyword evidence="3 6" id="KW-0812">Transmembrane</keyword>
<evidence type="ECO:0000256" key="5">
    <source>
        <dbReference type="ARBA" id="ARBA00023136"/>
    </source>
</evidence>
<evidence type="ECO:0000256" key="6">
    <source>
        <dbReference type="SAM" id="Phobius"/>
    </source>
</evidence>
<keyword evidence="8" id="KW-1185">Reference proteome</keyword>
<evidence type="ECO:0008006" key="9">
    <source>
        <dbReference type="Google" id="ProtNLM"/>
    </source>
</evidence>
<feature type="transmembrane region" description="Helical" evidence="6">
    <location>
        <begin position="327"/>
        <end position="345"/>
    </location>
</feature>
<dbReference type="EMBL" id="GL349439">
    <property type="protein sequence ID" value="KNC55676.1"/>
    <property type="molecule type" value="Genomic_DNA"/>
</dbReference>
<feature type="transmembrane region" description="Helical" evidence="6">
    <location>
        <begin position="516"/>
        <end position="537"/>
    </location>
</feature>
<feature type="transmembrane region" description="Helical" evidence="6">
    <location>
        <begin position="264"/>
        <end position="283"/>
    </location>
</feature>
<accession>A0A0L0DUE6</accession>
<comment type="subcellular location">
    <subcellularLocation>
        <location evidence="1">Membrane</location>
        <topology evidence="1">Multi-pass membrane protein</topology>
    </subcellularLocation>
</comment>
<evidence type="ECO:0000256" key="3">
    <source>
        <dbReference type="ARBA" id="ARBA00022692"/>
    </source>
</evidence>
<dbReference type="GO" id="GO:0005886">
    <property type="term" value="C:plasma membrane"/>
    <property type="evidence" value="ECO:0007669"/>
    <property type="project" value="UniProtKB-ARBA"/>
</dbReference>
<evidence type="ECO:0000313" key="8">
    <source>
        <dbReference type="Proteomes" id="UP000054408"/>
    </source>
</evidence>
<feature type="transmembrane region" description="Helical" evidence="6">
    <location>
        <begin position="295"/>
        <end position="315"/>
    </location>
</feature>
<keyword evidence="5 6" id="KW-0472">Membrane</keyword>
<protein>
    <recommendedName>
        <fullName evidence="9">Transmembrane protein</fullName>
    </recommendedName>
</protein>
<sequence length="717" mass="79319">MTKELPVTENVADGLEDDDEVPAACASVFGRRVGAVADMAFDLFTVALNVTDIVSDLLIAYGYYQDGYMGFFYIAMVIFVVAQLLYTAQGAMAIIAVDGRIHFDHGAGSRATASWIRVVLVYLLMLPFGQFVPLMMWMYTKLRLRIMDAFVSACIWFIAKPELRTKRAADRAAGRSPNEISDPGSSPDPLRAYLLRKAMTHMGFVLESLVESVPQSILQMVAILVTGQVTGLSVFSICVSIVSVASKGFLLSYSIDRITFVVNYLSYVVDVFLIFAEISWLFYTPESGSAAAALWSTSGGVLPMTTHVLTLVWFWKFFVMCGTAAALALYSGFVHVIGMLFSAQYRSGPVALLDVLLHFLAAAGMLLMYAPVMVALAAFKFASIPLLVSRSLNDPYSRFAKFYSCAFAWLRDGNTNERKAKLVAFNQAMIELTHRGTNRVSIVVCVTNLSSYSRMITQRVIQYFVLLNNSDEYSYAEHRRLRGTSIRGFIQFWVQNFRSDLQNEEDWIDVLQMVSLLWAQFVLSPVVVVGNVFGAVYPMAMLIVHARATGTVPPLQLFLTTTVMAIQVVLLLLSPAMLRFKYLSSHIEMFHYPAPDIDETMTAILARYEAGKPGEEILRIRAMYAAANERLTSRQSWRARLENDRGNINDFITRPASVKPVVETQAAGRAVVISAPAVKVDDVAPDDDVERLCEAGWLGANRSASSSSSSSSVVSMV</sequence>
<name>A0A0L0DUE6_THETB</name>
<dbReference type="Pfam" id="PF09815">
    <property type="entry name" value="XK-related"/>
    <property type="match status" value="1"/>
</dbReference>
<dbReference type="AlphaFoldDB" id="A0A0L0DUE6"/>
<feature type="transmembrane region" description="Helical" evidence="6">
    <location>
        <begin position="357"/>
        <end position="379"/>
    </location>
</feature>
<dbReference type="OrthoDB" id="10666603at2759"/>
<organism evidence="7 8">
    <name type="scientific">Thecamonas trahens ATCC 50062</name>
    <dbReference type="NCBI Taxonomy" id="461836"/>
    <lineage>
        <taxon>Eukaryota</taxon>
        <taxon>Apusozoa</taxon>
        <taxon>Apusomonadida</taxon>
        <taxon>Apusomonadidae</taxon>
        <taxon>Thecamonas</taxon>
    </lineage>
</organism>
<evidence type="ECO:0000313" key="7">
    <source>
        <dbReference type="EMBL" id="KNC55676.1"/>
    </source>
</evidence>
<dbReference type="InterPro" id="IPR018629">
    <property type="entry name" value="XK-rel"/>
</dbReference>
<dbReference type="GeneID" id="25561661"/>
<dbReference type="RefSeq" id="XP_013761444.1">
    <property type="nucleotide sequence ID" value="XM_013905990.1"/>
</dbReference>
<dbReference type="Proteomes" id="UP000054408">
    <property type="component" value="Unassembled WGS sequence"/>
</dbReference>
<keyword evidence="4 6" id="KW-1133">Transmembrane helix</keyword>
<gene>
    <name evidence="7" type="ORF">AMSG_01946</name>
</gene>
<reference evidence="7 8" key="1">
    <citation type="submission" date="2010-05" db="EMBL/GenBank/DDBJ databases">
        <title>The Genome Sequence of Thecamonas trahens ATCC 50062.</title>
        <authorList>
            <consortium name="The Broad Institute Genome Sequencing Platform"/>
            <person name="Russ C."/>
            <person name="Cuomo C."/>
            <person name="Shea T."/>
            <person name="Young S.K."/>
            <person name="Zeng Q."/>
            <person name="Koehrsen M."/>
            <person name="Haas B."/>
            <person name="Borodovsky M."/>
            <person name="Guigo R."/>
            <person name="Alvarado L."/>
            <person name="Berlin A."/>
            <person name="Bochicchio J."/>
            <person name="Borenstein D."/>
            <person name="Chapman S."/>
            <person name="Chen Z."/>
            <person name="Freedman E."/>
            <person name="Gellesch M."/>
            <person name="Goldberg J."/>
            <person name="Griggs A."/>
            <person name="Gujja S."/>
            <person name="Heilman E."/>
            <person name="Heiman D."/>
            <person name="Hepburn T."/>
            <person name="Howarth C."/>
            <person name="Jen D."/>
            <person name="Larson L."/>
            <person name="Mehta T."/>
            <person name="Park D."/>
            <person name="Pearson M."/>
            <person name="Roberts A."/>
            <person name="Saif S."/>
            <person name="Shenoy N."/>
            <person name="Sisk P."/>
            <person name="Stolte C."/>
            <person name="Sykes S."/>
            <person name="Thomson T."/>
            <person name="Walk T."/>
            <person name="White J."/>
            <person name="Yandava C."/>
            <person name="Burger G."/>
            <person name="Gray M.W."/>
            <person name="Holland P.W.H."/>
            <person name="King N."/>
            <person name="Lang F.B.F."/>
            <person name="Roger A.J."/>
            <person name="Ruiz-Trillo I."/>
            <person name="Lander E."/>
            <person name="Nusbaum C."/>
        </authorList>
    </citation>
    <scope>NUCLEOTIDE SEQUENCE [LARGE SCALE GENOMIC DNA]</scope>
    <source>
        <strain evidence="7 8">ATCC 50062</strain>
    </source>
</reference>
<comment type="similarity">
    <text evidence="2">Belongs to the XK family.</text>
</comment>
<proteinExistence type="inferred from homology"/>
<feature type="transmembrane region" description="Helical" evidence="6">
    <location>
        <begin position="70"/>
        <end position="97"/>
    </location>
</feature>
<feature type="transmembrane region" description="Helical" evidence="6">
    <location>
        <begin position="118"/>
        <end position="136"/>
    </location>
</feature>
<feature type="transmembrane region" description="Helical" evidence="6">
    <location>
        <begin position="41"/>
        <end position="64"/>
    </location>
</feature>
<evidence type="ECO:0000256" key="2">
    <source>
        <dbReference type="ARBA" id="ARBA00008789"/>
    </source>
</evidence>
<feature type="transmembrane region" description="Helical" evidence="6">
    <location>
        <begin position="557"/>
        <end position="578"/>
    </location>
</feature>